<keyword evidence="2" id="KW-0732">Signal</keyword>
<dbReference type="InterPro" id="IPR050695">
    <property type="entry name" value="N-acetylmuramoyl_amidase_3"/>
</dbReference>
<proteinExistence type="predicted"/>
<dbReference type="GO" id="GO:0009253">
    <property type="term" value="P:peptidoglycan catabolic process"/>
    <property type="evidence" value="ECO:0007669"/>
    <property type="project" value="InterPro"/>
</dbReference>
<dbReference type="GO" id="GO:0030288">
    <property type="term" value="C:outer membrane-bounded periplasmic space"/>
    <property type="evidence" value="ECO:0007669"/>
    <property type="project" value="TreeGrafter"/>
</dbReference>
<gene>
    <name evidence="4" type="ORF">AMD01_17360</name>
</gene>
<dbReference type="CDD" id="cd02696">
    <property type="entry name" value="MurNAc-LAA"/>
    <property type="match status" value="1"/>
</dbReference>
<reference evidence="5" key="1">
    <citation type="submission" date="2015-08" db="EMBL/GenBank/DDBJ databases">
        <title>Fjat-14210 dsm16467.</title>
        <authorList>
            <person name="Liu B."/>
            <person name="Wang J."/>
            <person name="Zhu Y."/>
            <person name="Liu G."/>
            <person name="Chen Q."/>
            <person name="Chen Z."/>
            <person name="Lan J."/>
            <person name="Che J."/>
            <person name="Ge C."/>
            <person name="Shi H."/>
            <person name="Pan Z."/>
            <person name="Liu X."/>
        </authorList>
    </citation>
    <scope>NUCLEOTIDE SEQUENCE [LARGE SCALE GENOMIC DNA]</scope>
    <source>
        <strain evidence="5">DSM 16467</strain>
    </source>
</reference>
<feature type="domain" description="MurNAc-LAA" evidence="3">
    <location>
        <begin position="128"/>
        <end position="237"/>
    </location>
</feature>
<dbReference type="OrthoDB" id="9806267at2"/>
<evidence type="ECO:0000313" key="5">
    <source>
        <dbReference type="Proteomes" id="UP000037558"/>
    </source>
</evidence>
<feature type="signal peptide" evidence="2">
    <location>
        <begin position="1"/>
        <end position="23"/>
    </location>
</feature>
<evidence type="ECO:0000256" key="1">
    <source>
        <dbReference type="ARBA" id="ARBA00022801"/>
    </source>
</evidence>
<dbReference type="Gene3D" id="3.40.630.40">
    <property type="entry name" value="Zn-dependent exopeptidases"/>
    <property type="match status" value="1"/>
</dbReference>
<evidence type="ECO:0000256" key="2">
    <source>
        <dbReference type="SAM" id="SignalP"/>
    </source>
</evidence>
<dbReference type="PANTHER" id="PTHR30404">
    <property type="entry name" value="N-ACETYLMURAMOYL-L-ALANINE AMIDASE"/>
    <property type="match status" value="1"/>
</dbReference>
<dbReference type="EMBL" id="LILC01000023">
    <property type="protein sequence ID" value="KOO42909.1"/>
    <property type="molecule type" value="Genomic_DNA"/>
</dbReference>
<feature type="chain" id="PRO_5005602978" evidence="2">
    <location>
        <begin position="24"/>
        <end position="243"/>
    </location>
</feature>
<keyword evidence="5" id="KW-1185">Reference proteome</keyword>
<keyword evidence="1" id="KW-0378">Hydrolase</keyword>
<evidence type="ECO:0000313" key="4">
    <source>
        <dbReference type="EMBL" id="KOO42909.1"/>
    </source>
</evidence>
<dbReference type="Proteomes" id="UP000037558">
    <property type="component" value="Unassembled WGS sequence"/>
</dbReference>
<evidence type="ECO:0000259" key="3">
    <source>
        <dbReference type="SMART" id="SM00646"/>
    </source>
</evidence>
<dbReference type="PANTHER" id="PTHR30404:SF0">
    <property type="entry name" value="N-ACETYLMURAMOYL-L-ALANINE AMIDASE AMIC"/>
    <property type="match status" value="1"/>
</dbReference>
<accession>A0A0M0KVR3</accession>
<dbReference type="SUPFAM" id="SSF53187">
    <property type="entry name" value="Zn-dependent exopeptidases"/>
    <property type="match status" value="1"/>
</dbReference>
<dbReference type="SMART" id="SM00646">
    <property type="entry name" value="Ami_3"/>
    <property type="match status" value="1"/>
</dbReference>
<name>A0A0M0KVR3_9BACI</name>
<dbReference type="STRING" id="284581.AMD01_17360"/>
<dbReference type="RefSeq" id="WP_053402709.1">
    <property type="nucleotide sequence ID" value="NZ_JAUKEN010000001.1"/>
</dbReference>
<dbReference type="GO" id="GO:0008745">
    <property type="term" value="F:N-acetylmuramoyl-L-alanine amidase activity"/>
    <property type="evidence" value="ECO:0007669"/>
    <property type="project" value="InterPro"/>
</dbReference>
<organism evidence="4 5">
    <name type="scientific">Priestia koreensis</name>
    <dbReference type="NCBI Taxonomy" id="284581"/>
    <lineage>
        <taxon>Bacteria</taxon>
        <taxon>Bacillati</taxon>
        <taxon>Bacillota</taxon>
        <taxon>Bacilli</taxon>
        <taxon>Bacillales</taxon>
        <taxon>Bacillaceae</taxon>
        <taxon>Priestia</taxon>
    </lineage>
</organism>
<sequence length="243" mass="26032">MKKRYVSTVLLSMSLLFSTPAFAAKGEVADEANWDVAPAPSNYNPALKEKLDKQGKTNGVSTLASNPVIVIDPGHGGSDSGAVGNGLQEKNLTLDIATRAKNYVVANYPATVYMTRSSDATVSLEDRASYANNLGASFFVSMHINSATATSANGLETYNYYGSTNGAQLATSAYNKLKTSYSSLRGVKEAGFYVLKYTNMPAMLGETGFISNSTDAANLGSALFRQNLATQYAQGMHEYWWGF</sequence>
<dbReference type="AlphaFoldDB" id="A0A0M0KVR3"/>
<protein>
    <submittedName>
        <fullName evidence="4">N-acetylmuramoyl-L-alanine amidase</fullName>
    </submittedName>
</protein>
<comment type="caution">
    <text evidence="4">The sequence shown here is derived from an EMBL/GenBank/DDBJ whole genome shotgun (WGS) entry which is preliminary data.</text>
</comment>
<dbReference type="Pfam" id="PF01520">
    <property type="entry name" value="Amidase_3"/>
    <property type="match status" value="1"/>
</dbReference>
<dbReference type="InterPro" id="IPR002508">
    <property type="entry name" value="MurNAc-LAA_cat"/>
</dbReference>
<dbReference type="PATRIC" id="fig|284581.3.peg.2979"/>